<accession>A0A0U2XU17</accession>
<dbReference type="PANTHER" id="PTHR43027:SF1">
    <property type="entry name" value="DOXORUBICIN RESISTANCE ABC TRANSPORTER PERMEASE PROTEIN DRRC-RELATED"/>
    <property type="match status" value="1"/>
</dbReference>
<keyword evidence="3 5" id="KW-1133">Transmembrane helix</keyword>
<proteinExistence type="predicted"/>
<feature type="transmembrane region" description="Helical" evidence="5">
    <location>
        <begin position="394"/>
        <end position="412"/>
    </location>
</feature>
<feature type="transmembrane region" description="Helical" evidence="5">
    <location>
        <begin position="217"/>
        <end position="238"/>
    </location>
</feature>
<keyword evidence="2 5" id="KW-0812">Transmembrane</keyword>
<dbReference type="GO" id="GO:0140359">
    <property type="term" value="F:ABC-type transporter activity"/>
    <property type="evidence" value="ECO:0007669"/>
    <property type="project" value="InterPro"/>
</dbReference>
<sequence>MGAFLIKDIMLLLRDRSELLILLAMPFLLIAILGFSLRGIFSGDLEALEMDIALVSQEDEAQAVASLQSDIEEMGLPPEETQALKQAAESASPQTMLVSLLEDESLSELITIERMGRAEAQESLDEETVDAVITLPQGFTEDSLRNMLFGESKSGELELLVADLSSPQTDVLKSILNEFVRTVNFEASISRLSGQQSATEVSGGIETITARQPITSFQYYTIGMAVMFVLFVGSTIAGQANLEQKQMVFDRIRLSNRPPLLYLSSKAIAAAAIVSVQLTLLFGLSALLFQTFAADSWAFWSGIAIISIVLALSVGCLAALMVAITLRLESDAVPAIFSGGVISLMAFVGGSFMPLDGMPEMLRAIGNWTPNGAALSAYFSWLLEPELGQLTGPLLRIAVVAVIFLLLALAIFPRKGGAA</sequence>
<dbReference type="STRING" id="200991.AUC31_15965"/>
<evidence type="ECO:0000256" key="4">
    <source>
        <dbReference type="ARBA" id="ARBA00023136"/>
    </source>
</evidence>
<dbReference type="Proteomes" id="UP000067683">
    <property type="component" value="Chromosome"/>
</dbReference>
<dbReference type="GO" id="GO:0016020">
    <property type="term" value="C:membrane"/>
    <property type="evidence" value="ECO:0007669"/>
    <property type="project" value="UniProtKB-SubCell"/>
</dbReference>
<dbReference type="Pfam" id="PF12698">
    <property type="entry name" value="ABC2_membrane_3"/>
    <property type="match status" value="1"/>
</dbReference>
<dbReference type="InterPro" id="IPR013525">
    <property type="entry name" value="ABC2_TM"/>
</dbReference>
<feature type="transmembrane region" description="Helical" evidence="5">
    <location>
        <begin position="332"/>
        <end position="353"/>
    </location>
</feature>
<dbReference type="RefSeq" id="WP_058383313.1">
    <property type="nucleotide sequence ID" value="NZ_CP013659.2"/>
</dbReference>
<dbReference type="AlphaFoldDB" id="A0A0U2XU17"/>
<comment type="subcellular location">
    <subcellularLocation>
        <location evidence="1">Membrane</location>
        <topology evidence="1">Multi-pass membrane protein</topology>
    </subcellularLocation>
</comment>
<dbReference type="Gene3D" id="3.40.1710.10">
    <property type="entry name" value="abc type-2 transporter like domain"/>
    <property type="match status" value="1"/>
</dbReference>
<feature type="transmembrane region" description="Helical" evidence="5">
    <location>
        <begin position="259"/>
        <end position="285"/>
    </location>
</feature>
<dbReference type="InterPro" id="IPR047817">
    <property type="entry name" value="ABC2_TM_bact-type"/>
</dbReference>
<feature type="transmembrane region" description="Helical" evidence="5">
    <location>
        <begin position="20"/>
        <end position="41"/>
    </location>
</feature>
<feature type="transmembrane region" description="Helical" evidence="5">
    <location>
        <begin position="297"/>
        <end position="320"/>
    </location>
</feature>
<dbReference type="InterPro" id="IPR052902">
    <property type="entry name" value="ABC-2_transporter"/>
</dbReference>
<dbReference type="KEGG" id="prt:AUC31_15965"/>
<organism evidence="7 8">
    <name type="scientific">Planococcus rifietoensis</name>
    <dbReference type="NCBI Taxonomy" id="200991"/>
    <lineage>
        <taxon>Bacteria</taxon>
        <taxon>Bacillati</taxon>
        <taxon>Bacillota</taxon>
        <taxon>Bacilli</taxon>
        <taxon>Bacillales</taxon>
        <taxon>Caryophanaceae</taxon>
        <taxon>Planococcus</taxon>
    </lineage>
</organism>
<protein>
    <recommendedName>
        <fullName evidence="6">ABC transmembrane type-2 domain-containing protein</fullName>
    </recommendedName>
</protein>
<feature type="domain" description="ABC transmembrane type-2" evidence="6">
    <location>
        <begin position="169"/>
        <end position="415"/>
    </location>
</feature>
<dbReference type="PANTHER" id="PTHR43027">
    <property type="entry name" value="DOXORUBICIN RESISTANCE ABC TRANSPORTER PERMEASE PROTEIN DRRC-RELATED"/>
    <property type="match status" value="1"/>
</dbReference>
<gene>
    <name evidence="7" type="ORF">AUC31_15965</name>
</gene>
<evidence type="ECO:0000256" key="3">
    <source>
        <dbReference type="ARBA" id="ARBA00022989"/>
    </source>
</evidence>
<evidence type="ECO:0000256" key="2">
    <source>
        <dbReference type="ARBA" id="ARBA00022692"/>
    </source>
</evidence>
<evidence type="ECO:0000256" key="1">
    <source>
        <dbReference type="ARBA" id="ARBA00004141"/>
    </source>
</evidence>
<reference evidence="7" key="1">
    <citation type="submission" date="2016-01" db="EMBL/GenBank/DDBJ databases">
        <title>Complete genome of Planococcus rifietoensis type strain M8.</title>
        <authorList>
            <person name="See-Too W.S."/>
        </authorList>
    </citation>
    <scope>NUCLEOTIDE SEQUENCE [LARGE SCALE GENOMIC DNA]</scope>
    <source>
        <strain evidence="7">M8</strain>
    </source>
</reference>
<evidence type="ECO:0000313" key="7">
    <source>
        <dbReference type="EMBL" id="ALS76611.1"/>
    </source>
</evidence>
<name>A0A0U2XU17_9BACL</name>
<keyword evidence="4 5" id="KW-0472">Membrane</keyword>
<keyword evidence="8" id="KW-1185">Reference proteome</keyword>
<evidence type="ECO:0000256" key="5">
    <source>
        <dbReference type="SAM" id="Phobius"/>
    </source>
</evidence>
<dbReference type="EMBL" id="CP013659">
    <property type="protein sequence ID" value="ALS76611.1"/>
    <property type="molecule type" value="Genomic_DNA"/>
</dbReference>
<evidence type="ECO:0000313" key="8">
    <source>
        <dbReference type="Proteomes" id="UP000067683"/>
    </source>
</evidence>
<evidence type="ECO:0000259" key="6">
    <source>
        <dbReference type="PROSITE" id="PS51012"/>
    </source>
</evidence>
<dbReference type="OrthoDB" id="3078158at2"/>
<dbReference type="PROSITE" id="PS51012">
    <property type="entry name" value="ABC_TM2"/>
    <property type="match status" value="1"/>
</dbReference>